<dbReference type="AlphaFoldDB" id="A0A5B7G1P1"/>
<comment type="caution">
    <text evidence="1">The sequence shown here is derived from an EMBL/GenBank/DDBJ whole genome shotgun (WGS) entry which is preliminary data.</text>
</comment>
<accession>A0A5B7G1P1</accession>
<organism evidence="1 2">
    <name type="scientific">Portunus trituberculatus</name>
    <name type="common">Swimming crab</name>
    <name type="synonym">Neptunus trituberculatus</name>
    <dbReference type="NCBI Taxonomy" id="210409"/>
    <lineage>
        <taxon>Eukaryota</taxon>
        <taxon>Metazoa</taxon>
        <taxon>Ecdysozoa</taxon>
        <taxon>Arthropoda</taxon>
        <taxon>Crustacea</taxon>
        <taxon>Multicrustacea</taxon>
        <taxon>Malacostraca</taxon>
        <taxon>Eumalacostraca</taxon>
        <taxon>Eucarida</taxon>
        <taxon>Decapoda</taxon>
        <taxon>Pleocyemata</taxon>
        <taxon>Brachyura</taxon>
        <taxon>Eubrachyura</taxon>
        <taxon>Portunoidea</taxon>
        <taxon>Portunidae</taxon>
        <taxon>Portuninae</taxon>
        <taxon>Portunus</taxon>
    </lineage>
</organism>
<evidence type="ECO:0000313" key="2">
    <source>
        <dbReference type="Proteomes" id="UP000324222"/>
    </source>
</evidence>
<name>A0A5B7G1P1_PORTR</name>
<keyword evidence="2" id="KW-1185">Reference proteome</keyword>
<gene>
    <name evidence="1" type="ORF">E2C01_045619</name>
</gene>
<evidence type="ECO:0000313" key="1">
    <source>
        <dbReference type="EMBL" id="MPC51766.1"/>
    </source>
</evidence>
<reference evidence="1 2" key="1">
    <citation type="submission" date="2019-05" db="EMBL/GenBank/DDBJ databases">
        <title>Another draft genome of Portunus trituberculatus and its Hox gene families provides insights of decapod evolution.</title>
        <authorList>
            <person name="Jeong J.-H."/>
            <person name="Song I."/>
            <person name="Kim S."/>
            <person name="Choi T."/>
            <person name="Kim D."/>
            <person name="Ryu S."/>
            <person name="Kim W."/>
        </authorList>
    </citation>
    <scope>NUCLEOTIDE SEQUENCE [LARGE SCALE GENOMIC DNA]</scope>
    <source>
        <tissue evidence="1">Muscle</tissue>
    </source>
</reference>
<protein>
    <submittedName>
        <fullName evidence="1">Uncharacterized protein</fullName>
    </submittedName>
</protein>
<dbReference type="Proteomes" id="UP000324222">
    <property type="component" value="Unassembled WGS sequence"/>
</dbReference>
<sequence>MKIAKLGYPEELSCPKGGWDRERTLRAKFLNRLTPVLPLPAPRTDKGPAAVCLNRYGEA</sequence>
<proteinExistence type="predicted"/>
<dbReference type="EMBL" id="VSRR010010398">
    <property type="protein sequence ID" value="MPC51766.1"/>
    <property type="molecule type" value="Genomic_DNA"/>
</dbReference>